<evidence type="ECO:0000313" key="2">
    <source>
        <dbReference type="EMBL" id="SCT26812.1"/>
    </source>
</evidence>
<dbReference type="GeneID" id="78333549"/>
<evidence type="ECO:0000313" key="4">
    <source>
        <dbReference type="Proteomes" id="UP000095412"/>
    </source>
</evidence>
<feature type="transmembrane region" description="Helical" evidence="1">
    <location>
        <begin position="166"/>
        <end position="188"/>
    </location>
</feature>
<evidence type="ECO:0000256" key="1">
    <source>
        <dbReference type="SAM" id="Phobius"/>
    </source>
</evidence>
<dbReference type="AlphaFoldDB" id="A0A1D4PVB0"/>
<dbReference type="Proteomes" id="UP000095412">
    <property type="component" value="Unassembled WGS sequence"/>
</dbReference>
<proteinExistence type="predicted"/>
<feature type="transmembrane region" description="Helical" evidence="1">
    <location>
        <begin position="90"/>
        <end position="112"/>
    </location>
</feature>
<reference evidence="3 5" key="2">
    <citation type="submission" date="2016-09" db="EMBL/GenBank/DDBJ databases">
        <authorList>
            <consortium name="Pathogen Informatics"/>
        </authorList>
    </citation>
    <scope>NUCLEOTIDE SEQUENCE [LARGE SCALE GENOMIC DNA]</scope>
    <source>
        <strain evidence="3 5">82B</strain>
    </source>
</reference>
<feature type="transmembrane region" description="Helical" evidence="1">
    <location>
        <begin position="46"/>
        <end position="66"/>
    </location>
</feature>
<keyword evidence="4" id="KW-1185">Reference proteome</keyword>
<protein>
    <submittedName>
        <fullName evidence="3">Uncharacterized protein</fullName>
    </submittedName>
</protein>
<dbReference type="EMBL" id="FMPG01000013">
    <property type="protein sequence ID" value="SCT35058.1"/>
    <property type="molecule type" value="Genomic_DNA"/>
</dbReference>
<keyword evidence="1" id="KW-0472">Membrane</keyword>
<sequence>MENYNLKSIDRSLNTIASHYAYKDKQKESTINNIWSLLNSSRIIEIFHFLSLIAIFKFILLFLHIIKSNHFQLPIFKEIGSWKWLNLLNISLYPIYEFLVYFFVFLFIITAINVTTRHTSFTLGAIGDIAEKYFVIVFNIIGIIFMANYIFQFNHELSLSLKHTDLPMFFTITMLIFYFICVPIMTWSESKRINSHYR</sequence>
<dbReference type="Proteomes" id="UP000095768">
    <property type="component" value="Unassembled WGS sequence"/>
</dbReference>
<gene>
    <name evidence="3" type="ORF">SAMEA2297795_02321</name>
    <name evidence="2" type="ORF">SAMEA2297796_02046</name>
</gene>
<reference evidence="2 4" key="1">
    <citation type="submission" date="2016-09" db="EMBL/GenBank/DDBJ databases">
        <authorList>
            <consortium name="Pathogen Informatics"/>
            <person name="Sun Q."/>
            <person name="Inoue M."/>
        </authorList>
    </citation>
    <scope>NUCLEOTIDE SEQUENCE [LARGE SCALE GENOMIC DNA]</scope>
    <source>
        <strain evidence="2 4">82C</strain>
    </source>
</reference>
<keyword evidence="1" id="KW-0812">Transmembrane</keyword>
<evidence type="ECO:0000313" key="5">
    <source>
        <dbReference type="Proteomes" id="UP000095768"/>
    </source>
</evidence>
<keyword evidence="1" id="KW-1133">Transmembrane helix</keyword>
<evidence type="ECO:0000313" key="3">
    <source>
        <dbReference type="EMBL" id="SCT35058.1"/>
    </source>
</evidence>
<accession>A0A1D4PVB0</accession>
<dbReference type="RefSeq" id="WP_069996216.1">
    <property type="nucleotide sequence ID" value="NZ_FMPG01000013.1"/>
</dbReference>
<feature type="transmembrane region" description="Helical" evidence="1">
    <location>
        <begin position="133"/>
        <end position="151"/>
    </location>
</feature>
<dbReference type="EMBL" id="FMPI01000017">
    <property type="protein sequence ID" value="SCT26812.1"/>
    <property type="molecule type" value="Genomic_DNA"/>
</dbReference>
<name>A0A1D4PVB0_9STAP</name>
<organism evidence="3 5">
    <name type="scientific">Staphylococcus caeli</name>
    <dbReference type="NCBI Taxonomy" id="2201815"/>
    <lineage>
        <taxon>Bacteria</taxon>
        <taxon>Bacillati</taxon>
        <taxon>Bacillota</taxon>
        <taxon>Bacilli</taxon>
        <taxon>Bacillales</taxon>
        <taxon>Staphylococcaceae</taxon>
        <taxon>Staphylococcus</taxon>
    </lineage>
</organism>